<dbReference type="GO" id="GO:0007010">
    <property type="term" value="P:cytoskeleton organization"/>
    <property type="evidence" value="ECO:0007669"/>
    <property type="project" value="TreeGrafter"/>
</dbReference>
<feature type="region of interest" description="Disordered" evidence="2">
    <location>
        <begin position="1"/>
        <end position="36"/>
    </location>
</feature>
<feature type="domain" description="Far11/STRP N-terminal" evidence="3">
    <location>
        <begin position="155"/>
        <end position="471"/>
    </location>
</feature>
<evidence type="ECO:0000313" key="6">
    <source>
        <dbReference type="Proteomes" id="UP001153636"/>
    </source>
</evidence>
<evidence type="ECO:0000256" key="1">
    <source>
        <dbReference type="ARBA" id="ARBA00007062"/>
    </source>
</evidence>
<organism evidence="5 6">
    <name type="scientific">Psylliodes chrysocephalus</name>
    <dbReference type="NCBI Taxonomy" id="3402493"/>
    <lineage>
        <taxon>Eukaryota</taxon>
        <taxon>Metazoa</taxon>
        <taxon>Ecdysozoa</taxon>
        <taxon>Arthropoda</taxon>
        <taxon>Hexapoda</taxon>
        <taxon>Insecta</taxon>
        <taxon>Pterygota</taxon>
        <taxon>Neoptera</taxon>
        <taxon>Endopterygota</taxon>
        <taxon>Coleoptera</taxon>
        <taxon>Polyphaga</taxon>
        <taxon>Cucujiformia</taxon>
        <taxon>Chrysomeloidea</taxon>
        <taxon>Chrysomelidae</taxon>
        <taxon>Galerucinae</taxon>
        <taxon>Alticini</taxon>
        <taxon>Psylliodes</taxon>
    </lineage>
</organism>
<dbReference type="EMBL" id="OV651817">
    <property type="protein sequence ID" value="CAH1111089.1"/>
    <property type="molecule type" value="Genomic_DNA"/>
</dbReference>
<accession>A0A9P0CZE9</accession>
<protein>
    <recommendedName>
        <fullName evidence="7">Far11/STRP C-terminal domain-containing protein</fullName>
    </recommendedName>
</protein>
<evidence type="ECO:0000313" key="5">
    <source>
        <dbReference type="EMBL" id="CAH1111089.1"/>
    </source>
</evidence>
<dbReference type="SMART" id="SM01293">
    <property type="entry name" value="DUF3402"/>
    <property type="match status" value="1"/>
</dbReference>
<dbReference type="PANTHER" id="PTHR13239:SF4">
    <property type="entry name" value="AT25231P"/>
    <property type="match status" value="1"/>
</dbReference>
<sequence length="897" mass="103825">MGDQWYYSYPPPNTQYNPQYPPPPNNPPYSHWPQSQYPPNAQYSYPVVPSYPPPPVPTAPTAVYTAPPTGAPPQNVGYNYNYPQQQYQYTQPPPLPVNDYAKDLENYKYIKSKISETESEKNLETPRSESMDTNGNGLLAKDYAPSRRNNYYESTEDLDFVYDDCDTHSNEIAELYSYTEHEDLHLNLSSFEEQMKQYNMPTMWRNLSEDQRNSVVLKILDQLELSDKSKRMKGARCILYIAQGSWLGIQSDTDQIKLAKKNCFLLYKLGTFNAFVDLLNLEIETNEVCINSSSVSMVDSEDLRIIISVLYTIAEVIRSEQDTFPEIYSSFCSEILNSEDILIVKLFNMITKFCTGFSSHFPIKKILLLLWKLILLSLGGSKRIHELKQQSRTKYDLPDVNEDSSKIIKEMRASSPPIFYPELLEDQGQRRKRSLMKQGSLEESEPLDMEMLEGGELFFPKNRGIPQQFEPSFSVEQLKTTKLPWKPKVHKNEIDSFLNLAREKFLGYSLEGDDTTLFGLPKPIHESVQTLKEHVYTSVAEIQVHREEEVNRNPLTTKDDIEMTPTEILYQALFPNLPQYMICLLKILLATTSRAKTGNDSINILGDILPKEMPLTSFQSMKLGIDVNRHKEIIVKAVSGILLLLLKHFKHNHVYQFEFMSQHLVFANCIPLILKFFNQEIMTYIKAGNDIPVLDFPSSVLGDGMELLASTIEIGCDTKYCWRNVFSSINLLRVLNKLCKWKNSRIMMLVVFKSAPILKKALKVRHAMAQLYVLKLLKMQTKYLGRNWRKSNLKTVSLIYQKVRHHLNDDWAYGNFLDAKPWDFQAEEIMLRTAVDKFNNRRYVKNAAVDLDLEPVDNNLTSVLGQNLDFSEGFRKNYYLWLEDEVFQNEIEWESLF</sequence>
<dbReference type="InterPro" id="IPR012486">
    <property type="entry name" value="Far11/STRP_N"/>
</dbReference>
<dbReference type="PANTHER" id="PTHR13239">
    <property type="entry name" value="PROTEIN REQUIRED FOR HYPHAL ANASTOMOSIS HAM-2"/>
    <property type="match status" value="1"/>
</dbReference>
<gene>
    <name evidence="5" type="ORF">PSYICH_LOCUS10798</name>
</gene>
<dbReference type="SMART" id="SM01292">
    <property type="entry name" value="N1221"/>
    <property type="match status" value="1"/>
</dbReference>
<evidence type="ECO:0000259" key="4">
    <source>
        <dbReference type="SMART" id="SM01293"/>
    </source>
</evidence>
<feature type="region of interest" description="Disordered" evidence="2">
    <location>
        <begin position="116"/>
        <end position="142"/>
    </location>
</feature>
<dbReference type="Pfam" id="PF11882">
    <property type="entry name" value="DUF3402"/>
    <property type="match status" value="2"/>
</dbReference>
<evidence type="ECO:0008006" key="7">
    <source>
        <dbReference type="Google" id="ProtNLM"/>
    </source>
</evidence>
<comment type="similarity">
    <text evidence="1">Belongs to the STRIP family.</text>
</comment>
<dbReference type="InterPro" id="IPR021819">
    <property type="entry name" value="Far11/STRP_C"/>
</dbReference>
<evidence type="ECO:0000256" key="2">
    <source>
        <dbReference type="SAM" id="MobiDB-lite"/>
    </source>
</evidence>
<proteinExistence type="inferred from homology"/>
<feature type="compositionally biased region" description="Pro residues" evidence="2">
    <location>
        <begin position="9"/>
        <end position="27"/>
    </location>
</feature>
<name>A0A9P0CZE9_9CUCU</name>
<dbReference type="Proteomes" id="UP001153636">
    <property type="component" value="Chromosome 5"/>
</dbReference>
<keyword evidence="6" id="KW-1185">Reference proteome</keyword>
<evidence type="ECO:0000259" key="3">
    <source>
        <dbReference type="SMART" id="SM01292"/>
    </source>
</evidence>
<dbReference type="InterPro" id="IPR040185">
    <property type="entry name" value="Far11/STRP"/>
</dbReference>
<reference evidence="5" key="1">
    <citation type="submission" date="2022-01" db="EMBL/GenBank/DDBJ databases">
        <authorList>
            <person name="King R."/>
        </authorList>
    </citation>
    <scope>NUCLEOTIDE SEQUENCE</scope>
</reference>
<dbReference type="Pfam" id="PF07923">
    <property type="entry name" value="N1221"/>
    <property type="match status" value="1"/>
</dbReference>
<feature type="domain" description="Far11/STRP C-terminal" evidence="4">
    <location>
        <begin position="521"/>
        <end position="878"/>
    </location>
</feature>
<dbReference type="AlphaFoldDB" id="A0A9P0CZE9"/>
<dbReference type="OrthoDB" id="67027at2759"/>
<dbReference type="GO" id="GO:0005829">
    <property type="term" value="C:cytosol"/>
    <property type="evidence" value="ECO:0007669"/>
    <property type="project" value="TreeGrafter"/>
</dbReference>
<feature type="compositionally biased region" description="Basic and acidic residues" evidence="2">
    <location>
        <begin position="116"/>
        <end position="130"/>
    </location>
</feature>